<dbReference type="GO" id="GO:0008483">
    <property type="term" value="F:transaminase activity"/>
    <property type="evidence" value="ECO:0007669"/>
    <property type="project" value="UniProtKB-KW"/>
</dbReference>
<evidence type="ECO:0000256" key="4">
    <source>
        <dbReference type="ARBA" id="ARBA00022679"/>
    </source>
</evidence>
<keyword evidence="4 7" id="KW-0808">Transferase</keyword>
<dbReference type="GO" id="GO:0005960">
    <property type="term" value="C:glycine cleavage complex"/>
    <property type="evidence" value="ECO:0007669"/>
    <property type="project" value="InterPro"/>
</dbReference>
<dbReference type="PANTHER" id="PTHR43757">
    <property type="entry name" value="AMINOMETHYLTRANSFERASE"/>
    <property type="match status" value="1"/>
</dbReference>
<comment type="similarity">
    <text evidence="1 7">Belongs to the GcvT family.</text>
</comment>
<dbReference type="InterPro" id="IPR022903">
    <property type="entry name" value="GcvT_bac"/>
</dbReference>
<dbReference type="InterPro" id="IPR006222">
    <property type="entry name" value="GCVT_N"/>
</dbReference>
<dbReference type="AlphaFoldDB" id="A0A8K0XX83"/>
<comment type="catalytic activity">
    <reaction evidence="6 7">
        <text>N(6)-[(R)-S(8)-aminomethyldihydrolipoyl]-L-lysyl-[protein] + (6S)-5,6,7,8-tetrahydrofolate = N(6)-[(R)-dihydrolipoyl]-L-lysyl-[protein] + (6R)-5,10-methylene-5,6,7,8-tetrahydrofolate + NH4(+)</text>
        <dbReference type="Rhea" id="RHEA:16945"/>
        <dbReference type="Rhea" id="RHEA-COMP:10475"/>
        <dbReference type="Rhea" id="RHEA-COMP:10492"/>
        <dbReference type="ChEBI" id="CHEBI:15636"/>
        <dbReference type="ChEBI" id="CHEBI:28938"/>
        <dbReference type="ChEBI" id="CHEBI:57453"/>
        <dbReference type="ChEBI" id="CHEBI:83100"/>
        <dbReference type="ChEBI" id="CHEBI:83143"/>
        <dbReference type="EC" id="2.1.2.10"/>
    </reaction>
</comment>
<dbReference type="PANTHER" id="PTHR43757:SF2">
    <property type="entry name" value="AMINOMETHYLTRANSFERASE, MITOCHONDRIAL"/>
    <property type="match status" value="1"/>
</dbReference>
<comment type="function">
    <text evidence="7">The glycine cleavage system catalyzes the degradation of glycine.</text>
</comment>
<evidence type="ECO:0000256" key="3">
    <source>
        <dbReference type="ARBA" id="ARBA00022576"/>
    </source>
</evidence>
<evidence type="ECO:0000256" key="6">
    <source>
        <dbReference type="ARBA" id="ARBA00047665"/>
    </source>
</evidence>
<keyword evidence="3 7" id="KW-0032">Aminotransferase</keyword>
<organism evidence="11 12">
    <name type="scientific">Tenebrionibacter intestinalis</name>
    <dbReference type="NCBI Taxonomy" id="2799638"/>
    <lineage>
        <taxon>Bacteria</taxon>
        <taxon>Pseudomonadati</taxon>
        <taxon>Pseudomonadota</taxon>
        <taxon>Gammaproteobacteria</taxon>
        <taxon>Enterobacterales</taxon>
        <taxon>Enterobacteriaceae</taxon>
        <taxon>Tenebrionibacter/Tenebrionicola group</taxon>
        <taxon>Tenebrionibacter</taxon>
    </lineage>
</organism>
<dbReference type="InterPro" id="IPR027266">
    <property type="entry name" value="TrmE/GcvT-like"/>
</dbReference>
<feature type="domain" description="Aminomethyltransferase C-terminal" evidence="10">
    <location>
        <begin position="280"/>
        <end position="357"/>
    </location>
</feature>
<evidence type="ECO:0000256" key="7">
    <source>
        <dbReference type="HAMAP-Rule" id="MF_00259"/>
    </source>
</evidence>
<gene>
    <name evidence="7 11" type="primary">gcvT</name>
    <name evidence="11" type="ORF">JJB97_13510</name>
</gene>
<protein>
    <recommendedName>
        <fullName evidence="2 7">Aminomethyltransferase</fullName>
        <ecNumber evidence="2 7">2.1.2.10</ecNumber>
    </recommendedName>
    <alternativeName>
        <fullName evidence="5 7">Glycine cleavage system T protein</fullName>
    </alternativeName>
</protein>
<dbReference type="SUPFAM" id="SSF103025">
    <property type="entry name" value="Folate-binding domain"/>
    <property type="match status" value="1"/>
</dbReference>
<dbReference type="NCBIfam" id="NF001567">
    <property type="entry name" value="PRK00389.1"/>
    <property type="match status" value="1"/>
</dbReference>
<dbReference type="Pfam" id="PF01571">
    <property type="entry name" value="GCV_T"/>
    <property type="match status" value="1"/>
</dbReference>
<dbReference type="EC" id="2.1.2.10" evidence="2 7"/>
<feature type="domain" description="GCVT N-terminal" evidence="9">
    <location>
        <begin position="8"/>
        <end position="258"/>
    </location>
</feature>
<dbReference type="Gene3D" id="3.30.70.1400">
    <property type="entry name" value="Aminomethyltransferase beta-barrel domains"/>
    <property type="match status" value="1"/>
</dbReference>
<dbReference type="Pfam" id="PF08669">
    <property type="entry name" value="GCV_T_C"/>
    <property type="match status" value="1"/>
</dbReference>
<dbReference type="NCBIfam" id="TIGR00528">
    <property type="entry name" value="gcvT"/>
    <property type="match status" value="1"/>
</dbReference>
<dbReference type="RefSeq" id="WP_238714527.1">
    <property type="nucleotide sequence ID" value="NZ_JAEPBH010000036.1"/>
</dbReference>
<accession>A0A8K0XX83</accession>
<evidence type="ECO:0000313" key="11">
    <source>
        <dbReference type="EMBL" id="MBK4716325.1"/>
    </source>
</evidence>
<dbReference type="InterPro" id="IPR029043">
    <property type="entry name" value="GcvT/YgfZ_C"/>
</dbReference>
<feature type="binding site" evidence="8">
    <location>
        <position position="196"/>
    </location>
    <ligand>
        <name>substrate</name>
    </ligand>
</feature>
<dbReference type="Proteomes" id="UP000659047">
    <property type="component" value="Unassembled WGS sequence"/>
</dbReference>
<proteinExistence type="inferred from homology"/>
<dbReference type="FunFam" id="3.30.70.1400:FF:000001">
    <property type="entry name" value="Aminomethyltransferase"/>
    <property type="match status" value="1"/>
</dbReference>
<comment type="caution">
    <text evidence="11">The sequence shown here is derived from an EMBL/GenBank/DDBJ whole genome shotgun (WGS) entry which is preliminary data.</text>
</comment>
<dbReference type="GO" id="GO:0005829">
    <property type="term" value="C:cytosol"/>
    <property type="evidence" value="ECO:0007669"/>
    <property type="project" value="TreeGrafter"/>
</dbReference>
<dbReference type="InterPro" id="IPR006223">
    <property type="entry name" value="GcvT"/>
</dbReference>
<dbReference type="InterPro" id="IPR013977">
    <property type="entry name" value="GcvT_C"/>
</dbReference>
<dbReference type="SUPFAM" id="SSF101790">
    <property type="entry name" value="Aminomethyltransferase beta-barrel domain"/>
    <property type="match status" value="1"/>
</dbReference>
<evidence type="ECO:0000259" key="9">
    <source>
        <dbReference type="Pfam" id="PF01571"/>
    </source>
</evidence>
<evidence type="ECO:0000256" key="2">
    <source>
        <dbReference type="ARBA" id="ARBA00012616"/>
    </source>
</evidence>
<dbReference type="HAMAP" id="MF_00259">
    <property type="entry name" value="GcvT"/>
    <property type="match status" value="1"/>
</dbReference>
<dbReference type="Gene3D" id="4.10.1250.10">
    <property type="entry name" value="Aminomethyltransferase fragment"/>
    <property type="match status" value="1"/>
</dbReference>
<dbReference type="PIRSF" id="PIRSF006487">
    <property type="entry name" value="GcvT"/>
    <property type="match status" value="1"/>
</dbReference>
<evidence type="ECO:0000256" key="1">
    <source>
        <dbReference type="ARBA" id="ARBA00008609"/>
    </source>
</evidence>
<dbReference type="InterPro" id="IPR028896">
    <property type="entry name" value="GcvT/YgfZ/DmdA"/>
</dbReference>
<dbReference type="Gene3D" id="3.30.1360.120">
    <property type="entry name" value="Probable tRNA modification gtpase trme, domain 1"/>
    <property type="match status" value="1"/>
</dbReference>
<name>A0A8K0XX83_9ENTR</name>
<evidence type="ECO:0000256" key="5">
    <source>
        <dbReference type="ARBA" id="ARBA00031395"/>
    </source>
</evidence>
<sequence length="364" mass="40077">MAQQTPLFEQHTLCGARMVDFHGWMMPLHYGSQLDEHHAVRTDAGMFDVSHMTIVDLQGARTQAFLRYLLANDVAKLTKPGKALYTPMLNASAGVIDDLIVYYFSEDRFRMVVNSATREKDLAWITRHAQPYGVSLAVRDDLALIAVQGPQAKEKAATLFTPQQRDAVAQMKPFFGVQTGEWFIATTGYTGEAGYEIAMPAQQAAAFWQQLLKAGVKPCGLGARDTLRLEAGMNLYGQEMDEGVSPLAANMGWTIAWEPQERDFIGRDALLLQRERGTEQLVGLVMTEKGVLRGELPVRFTDVNGNLQEGVITSGTFSPTLGYSIALARVPQGIGDTAVVQIRNREMPVKVTKPVFVRAGKAVV</sequence>
<reference evidence="11" key="1">
    <citation type="submission" date="2021-01" db="EMBL/GenBank/DDBJ databases">
        <title>Intestinitalea alba gen. nov., sp. nov., a novel genus of the family Enterobacteriaceae, isolated from the gut of the plastic-eating mealworm Tenebrio molitor L.</title>
        <authorList>
            <person name="Yang Y."/>
        </authorList>
    </citation>
    <scope>NUCLEOTIDE SEQUENCE</scope>
    <source>
        <strain evidence="11">BIT-L3</strain>
    </source>
</reference>
<dbReference type="Gene3D" id="2.40.30.110">
    <property type="entry name" value="Aminomethyltransferase beta-barrel domains"/>
    <property type="match status" value="1"/>
</dbReference>
<dbReference type="EMBL" id="JAEPBH010000036">
    <property type="protein sequence ID" value="MBK4716325.1"/>
    <property type="molecule type" value="Genomic_DNA"/>
</dbReference>
<evidence type="ECO:0000259" key="10">
    <source>
        <dbReference type="Pfam" id="PF08669"/>
    </source>
</evidence>
<evidence type="ECO:0000313" key="12">
    <source>
        <dbReference type="Proteomes" id="UP000659047"/>
    </source>
</evidence>
<evidence type="ECO:0000256" key="8">
    <source>
        <dbReference type="PIRSR" id="PIRSR006487-1"/>
    </source>
</evidence>
<comment type="subunit">
    <text evidence="7">The glycine cleavage system is composed of four proteins: P, T, L and H.</text>
</comment>
<dbReference type="GO" id="GO:0019464">
    <property type="term" value="P:glycine decarboxylation via glycine cleavage system"/>
    <property type="evidence" value="ECO:0007669"/>
    <property type="project" value="UniProtKB-UniRule"/>
</dbReference>
<dbReference type="FunFam" id="4.10.1250.10:FF:000001">
    <property type="entry name" value="Aminomethyltransferase"/>
    <property type="match status" value="1"/>
</dbReference>
<keyword evidence="12" id="KW-1185">Reference proteome</keyword>
<dbReference type="FunFam" id="2.40.30.110:FF:000001">
    <property type="entry name" value="Aminomethyltransferase"/>
    <property type="match status" value="1"/>
</dbReference>
<dbReference type="GO" id="GO:0004047">
    <property type="term" value="F:aminomethyltransferase activity"/>
    <property type="evidence" value="ECO:0007669"/>
    <property type="project" value="UniProtKB-UniRule"/>
</dbReference>